<accession>A0A101LXS7</accession>
<reference evidence="1" key="1">
    <citation type="journal article" date="2015" name="Genome Biol. Evol.">
        <title>Organellar Genomes of White Spruce (Picea glauca): Assembly and Annotation.</title>
        <authorList>
            <person name="Jackman S.D."/>
            <person name="Warren R.L."/>
            <person name="Gibb E.A."/>
            <person name="Vandervalk B.P."/>
            <person name="Mohamadi H."/>
            <person name="Chu J."/>
            <person name="Raymond A."/>
            <person name="Pleasance S."/>
            <person name="Coope R."/>
            <person name="Wildung M.R."/>
            <person name="Ritland C.E."/>
            <person name="Bousquet J."/>
            <person name="Jones S.J."/>
            <person name="Bohlmann J."/>
            <person name="Birol I."/>
        </authorList>
    </citation>
    <scope>NUCLEOTIDE SEQUENCE [LARGE SCALE GENOMIC DNA]</scope>
    <source>
        <tissue evidence="1">Flushing bud</tissue>
    </source>
</reference>
<geneLocation type="mitochondrion" evidence="1"/>
<sequence length="48" mass="5610">MLFLCHKRSDNPLIPNMPLMQLMPIIPLMPPFRVYMLTQIKTKALPCL</sequence>
<comment type="caution">
    <text evidence="1">The sequence shown here is derived from an EMBL/GenBank/DDBJ whole genome shotgun (WGS) entry which is preliminary data.</text>
</comment>
<organism evidence="1">
    <name type="scientific">Picea glauca</name>
    <name type="common">White spruce</name>
    <name type="synonym">Pinus glauca</name>
    <dbReference type="NCBI Taxonomy" id="3330"/>
    <lineage>
        <taxon>Eukaryota</taxon>
        <taxon>Viridiplantae</taxon>
        <taxon>Streptophyta</taxon>
        <taxon>Embryophyta</taxon>
        <taxon>Tracheophyta</taxon>
        <taxon>Spermatophyta</taxon>
        <taxon>Pinopsida</taxon>
        <taxon>Pinidae</taxon>
        <taxon>Conifers I</taxon>
        <taxon>Pinales</taxon>
        <taxon>Pinaceae</taxon>
        <taxon>Picea</taxon>
    </lineage>
</organism>
<evidence type="ECO:0000313" key="1">
    <source>
        <dbReference type="EMBL" id="KUM47329.1"/>
    </source>
</evidence>
<protein>
    <submittedName>
        <fullName evidence="1">Uncharacterized protein</fullName>
    </submittedName>
</protein>
<dbReference type="AlphaFoldDB" id="A0A101LXS7"/>
<gene>
    <name evidence="1" type="ORF">ABT39_MTgene5514</name>
</gene>
<name>A0A101LXS7_PICGL</name>
<dbReference type="EMBL" id="LKAM01000007">
    <property type="protein sequence ID" value="KUM47329.1"/>
    <property type="molecule type" value="Genomic_DNA"/>
</dbReference>
<proteinExistence type="predicted"/>
<keyword evidence="1" id="KW-0496">Mitochondrion</keyword>